<dbReference type="EMBL" id="JAHRHJ020000001">
    <property type="protein sequence ID" value="KAH9331648.1"/>
    <property type="molecule type" value="Genomic_DNA"/>
</dbReference>
<name>A0AA38H026_TAXCH</name>
<dbReference type="Proteomes" id="UP000824469">
    <property type="component" value="Unassembled WGS sequence"/>
</dbReference>
<keyword evidence="2" id="KW-1185">Reference proteome</keyword>
<sequence length="81" mass="8427">MIDFGGGGAPKIDFEDDGDVTSVMVFEDKGGCLVKTNNDLDDVDLDEGEASKVGIIGGTEGTLAFGNEDDDSDKRGDVLLV</sequence>
<dbReference type="AlphaFoldDB" id="A0AA38H026"/>
<feature type="non-terminal residue" evidence="1">
    <location>
        <position position="81"/>
    </location>
</feature>
<evidence type="ECO:0000313" key="2">
    <source>
        <dbReference type="Proteomes" id="UP000824469"/>
    </source>
</evidence>
<gene>
    <name evidence="1" type="ORF">KI387_003756</name>
</gene>
<comment type="caution">
    <text evidence="1">The sequence shown here is derived from an EMBL/GenBank/DDBJ whole genome shotgun (WGS) entry which is preliminary data.</text>
</comment>
<accession>A0AA38H026</accession>
<organism evidence="1 2">
    <name type="scientific">Taxus chinensis</name>
    <name type="common">Chinese yew</name>
    <name type="synonym">Taxus wallichiana var. chinensis</name>
    <dbReference type="NCBI Taxonomy" id="29808"/>
    <lineage>
        <taxon>Eukaryota</taxon>
        <taxon>Viridiplantae</taxon>
        <taxon>Streptophyta</taxon>
        <taxon>Embryophyta</taxon>
        <taxon>Tracheophyta</taxon>
        <taxon>Spermatophyta</taxon>
        <taxon>Pinopsida</taxon>
        <taxon>Pinidae</taxon>
        <taxon>Conifers II</taxon>
        <taxon>Cupressales</taxon>
        <taxon>Taxaceae</taxon>
        <taxon>Taxus</taxon>
    </lineage>
</organism>
<reference evidence="1 2" key="1">
    <citation type="journal article" date="2021" name="Nat. Plants">
        <title>The Taxus genome provides insights into paclitaxel biosynthesis.</title>
        <authorList>
            <person name="Xiong X."/>
            <person name="Gou J."/>
            <person name="Liao Q."/>
            <person name="Li Y."/>
            <person name="Zhou Q."/>
            <person name="Bi G."/>
            <person name="Li C."/>
            <person name="Du R."/>
            <person name="Wang X."/>
            <person name="Sun T."/>
            <person name="Guo L."/>
            <person name="Liang H."/>
            <person name="Lu P."/>
            <person name="Wu Y."/>
            <person name="Zhang Z."/>
            <person name="Ro D.K."/>
            <person name="Shang Y."/>
            <person name="Huang S."/>
            <person name="Yan J."/>
        </authorList>
    </citation>
    <scope>NUCLEOTIDE SEQUENCE [LARGE SCALE GENOMIC DNA]</scope>
    <source>
        <strain evidence="1">Ta-2019</strain>
    </source>
</reference>
<proteinExistence type="predicted"/>
<protein>
    <submittedName>
        <fullName evidence="1">Uncharacterized protein</fullName>
    </submittedName>
</protein>
<evidence type="ECO:0000313" key="1">
    <source>
        <dbReference type="EMBL" id="KAH9331648.1"/>
    </source>
</evidence>